<dbReference type="Proteomes" id="UP000007755">
    <property type="component" value="Unassembled WGS sequence"/>
</dbReference>
<evidence type="ECO:0000313" key="3">
    <source>
        <dbReference type="Proteomes" id="UP000007755"/>
    </source>
</evidence>
<name>F4WB33_ACREC</name>
<sequence>MFTGTIDGLLEGPTANRPYELSYASTIARRHLIRDIPQYHPVLGNQDPLPSHPDSHALPRIVRIEAADEDDKRDPAATLIPAMAVATAVAAVAAVTKASFMMRLQVMKSILLSILGSTTFLTT</sequence>
<dbReference type="InParanoid" id="F4WB33"/>
<gene>
    <name evidence="2" type="ORF">G5I_02687</name>
</gene>
<evidence type="ECO:0000256" key="1">
    <source>
        <dbReference type="SAM" id="Phobius"/>
    </source>
</evidence>
<feature type="transmembrane region" description="Helical" evidence="1">
    <location>
        <begin position="79"/>
        <end position="100"/>
    </location>
</feature>
<protein>
    <submittedName>
        <fullName evidence="2">Uncharacterized protein</fullName>
    </submittedName>
</protein>
<reference evidence="2" key="1">
    <citation type="submission" date="2011-02" db="EMBL/GenBank/DDBJ databases">
        <title>The genome of the leaf-cutting ant Acromyrmex echinatior suggests key adaptations to social evolution and fungus farming.</title>
        <authorList>
            <person name="Nygaard S."/>
            <person name="Zhang G."/>
        </authorList>
    </citation>
    <scope>NUCLEOTIDE SEQUENCE</scope>
</reference>
<keyword evidence="1" id="KW-0472">Membrane</keyword>
<proteinExistence type="predicted"/>
<keyword evidence="1" id="KW-1133">Transmembrane helix</keyword>
<dbReference type="EMBL" id="GL888056">
    <property type="protein sequence ID" value="EGI68588.1"/>
    <property type="molecule type" value="Genomic_DNA"/>
</dbReference>
<accession>F4WB33</accession>
<dbReference type="AlphaFoldDB" id="F4WB33"/>
<keyword evidence="3" id="KW-1185">Reference proteome</keyword>
<organism evidence="3">
    <name type="scientific">Acromyrmex echinatior</name>
    <name type="common">Panamanian leafcutter ant</name>
    <name type="synonym">Acromyrmex octospinosus echinatior</name>
    <dbReference type="NCBI Taxonomy" id="103372"/>
    <lineage>
        <taxon>Eukaryota</taxon>
        <taxon>Metazoa</taxon>
        <taxon>Ecdysozoa</taxon>
        <taxon>Arthropoda</taxon>
        <taxon>Hexapoda</taxon>
        <taxon>Insecta</taxon>
        <taxon>Pterygota</taxon>
        <taxon>Neoptera</taxon>
        <taxon>Endopterygota</taxon>
        <taxon>Hymenoptera</taxon>
        <taxon>Apocrita</taxon>
        <taxon>Aculeata</taxon>
        <taxon>Formicoidea</taxon>
        <taxon>Formicidae</taxon>
        <taxon>Myrmicinae</taxon>
        <taxon>Acromyrmex</taxon>
    </lineage>
</organism>
<evidence type="ECO:0000313" key="2">
    <source>
        <dbReference type="EMBL" id="EGI68588.1"/>
    </source>
</evidence>
<keyword evidence="1" id="KW-0812">Transmembrane</keyword>